<dbReference type="AlphaFoldDB" id="A0A1E3ITP9"/>
<feature type="region of interest" description="Disordered" evidence="1">
    <location>
        <begin position="113"/>
        <end position="138"/>
    </location>
</feature>
<sequence>MVRPSALLRQAPKPKPMSADHTKYHVASTGFWKKFRDNLAVNPEISTGLPIPTLNRFPQPASRPEKYATPATSASDPAFNPYWKRDSRRSYPQTSVITQTHLSSLLLSSPTLSSLPSPETAVETKQESSAIAPGSELSDAQQVVTASEVPDLSTVLDKIPAGKAFLGGGLTTGQGSGSLPPLPPASNLHSGVKWTPKAGAEVPHGKYDYFPMYTVC</sequence>
<evidence type="ECO:0000313" key="3">
    <source>
        <dbReference type="Proteomes" id="UP000094819"/>
    </source>
</evidence>
<evidence type="ECO:0000256" key="1">
    <source>
        <dbReference type="SAM" id="MobiDB-lite"/>
    </source>
</evidence>
<dbReference type="PANTHER" id="PTHR37325:SF1">
    <property type="entry name" value="OXIDOREDUCTASE 21 KDA SUBUNIT, PUTATIVE (AFU_ORTHOLOGUE AFUA_4G05910)-RELATED"/>
    <property type="match status" value="1"/>
</dbReference>
<dbReference type="EMBL" id="AWGH01000018">
    <property type="protein sequence ID" value="ODN91990.1"/>
    <property type="molecule type" value="Genomic_DNA"/>
</dbReference>
<feature type="region of interest" description="Disordered" evidence="1">
    <location>
        <begin position="1"/>
        <end position="22"/>
    </location>
</feature>
<comment type="caution">
    <text evidence="2">The sequence shown here is derived from an EMBL/GenBank/DDBJ whole genome shotgun (WGS) entry which is preliminary data.</text>
</comment>
<dbReference type="CDD" id="cd22849">
    <property type="entry name" value="NuzM"/>
    <property type="match status" value="1"/>
</dbReference>
<dbReference type="InterPro" id="IPR016813">
    <property type="entry name" value="NADH_Ub_cplx-1_21kDa"/>
</dbReference>
<keyword evidence="3" id="KW-1185">Reference proteome</keyword>
<name>A0A1E3ITP9_9TREE</name>
<reference evidence="2 3" key="1">
    <citation type="submission" date="2016-06" db="EMBL/GenBank/DDBJ databases">
        <title>Evolution of pathogenesis and genome organization in the Tremellales.</title>
        <authorList>
            <person name="Cuomo C."/>
            <person name="Litvintseva A."/>
            <person name="Heitman J."/>
            <person name="Chen Y."/>
            <person name="Sun S."/>
            <person name="Springer D."/>
            <person name="Dromer F."/>
            <person name="Young S."/>
            <person name="Zeng Q."/>
            <person name="Chapman S."/>
            <person name="Gujja S."/>
            <person name="Saif S."/>
            <person name="Birren B."/>
        </authorList>
    </citation>
    <scope>NUCLEOTIDE SEQUENCE [LARGE SCALE GENOMIC DNA]</scope>
    <source>
        <strain evidence="2 3">CBS 7118</strain>
    </source>
</reference>
<evidence type="ECO:0000313" key="2">
    <source>
        <dbReference type="EMBL" id="ODN91990.1"/>
    </source>
</evidence>
<dbReference type="RefSeq" id="XP_019030124.1">
    <property type="nucleotide sequence ID" value="XM_019177740.1"/>
</dbReference>
<protein>
    <submittedName>
        <fullName evidence="2">Uncharacterized protein</fullName>
    </submittedName>
</protein>
<dbReference type="OrthoDB" id="10261524at2759"/>
<proteinExistence type="predicted"/>
<dbReference type="Proteomes" id="UP000094819">
    <property type="component" value="Unassembled WGS sequence"/>
</dbReference>
<dbReference type="PANTHER" id="PTHR37325">
    <property type="entry name" value="OXIDOREDUCTASE 21 KDA SUBUNIT, PUTATIVE (AFU_ORTHOLOGUE AFUA_4G05910)-RELATED"/>
    <property type="match status" value="1"/>
</dbReference>
<feature type="region of interest" description="Disordered" evidence="1">
    <location>
        <begin position="44"/>
        <end position="81"/>
    </location>
</feature>
<gene>
    <name evidence="2" type="ORF">L198_05662</name>
</gene>
<accession>A0A1E3ITP9</accession>
<dbReference type="GeneID" id="30194874"/>
<dbReference type="PIRSF" id="PIRSF022976">
    <property type="entry name" value="NADH_Oxi_21kDa"/>
    <property type="match status" value="1"/>
</dbReference>
<organism evidence="2 3">
    <name type="scientific">Cryptococcus wingfieldii CBS 7118</name>
    <dbReference type="NCBI Taxonomy" id="1295528"/>
    <lineage>
        <taxon>Eukaryota</taxon>
        <taxon>Fungi</taxon>
        <taxon>Dikarya</taxon>
        <taxon>Basidiomycota</taxon>
        <taxon>Agaricomycotina</taxon>
        <taxon>Tremellomycetes</taxon>
        <taxon>Tremellales</taxon>
        <taxon>Cryptococcaceae</taxon>
        <taxon>Cryptococcus</taxon>
    </lineage>
</organism>